<comment type="catalytic activity">
    <reaction evidence="10">
        <text>D-mannose(out) = D-mannose(in)</text>
        <dbReference type="Rhea" id="RHEA:78391"/>
        <dbReference type="ChEBI" id="CHEBI:4208"/>
    </reaction>
    <physiologicalReaction direction="left-to-right" evidence="10">
        <dbReference type="Rhea" id="RHEA:78392"/>
    </physiologicalReaction>
</comment>
<feature type="transmembrane region" description="Helical" evidence="15">
    <location>
        <begin position="179"/>
        <end position="200"/>
    </location>
</feature>
<dbReference type="PRINTS" id="PR00171">
    <property type="entry name" value="SUGRTRNSPORT"/>
</dbReference>
<keyword evidence="5 15" id="KW-1133">Transmembrane helix</keyword>
<evidence type="ECO:0000256" key="1">
    <source>
        <dbReference type="ARBA" id="ARBA00004141"/>
    </source>
</evidence>
<dbReference type="Proteomes" id="UP001165122">
    <property type="component" value="Unassembled WGS sequence"/>
</dbReference>
<feature type="transmembrane region" description="Helical" evidence="15">
    <location>
        <begin position="148"/>
        <end position="167"/>
    </location>
</feature>
<feature type="transmembrane region" description="Helical" evidence="15">
    <location>
        <begin position="419"/>
        <end position="439"/>
    </location>
</feature>
<dbReference type="InterPro" id="IPR005829">
    <property type="entry name" value="Sugar_transporter_CS"/>
</dbReference>
<comment type="catalytic activity">
    <reaction evidence="7">
        <text>D-galactose(in) = D-galactose(out)</text>
        <dbReference type="Rhea" id="RHEA:34915"/>
        <dbReference type="ChEBI" id="CHEBI:4139"/>
    </reaction>
    <physiologicalReaction direction="right-to-left" evidence="7">
        <dbReference type="Rhea" id="RHEA:34917"/>
    </physiologicalReaction>
</comment>
<gene>
    <name evidence="17" type="ORF">TrLO_g9845</name>
</gene>
<dbReference type="InterPro" id="IPR020846">
    <property type="entry name" value="MFS_dom"/>
</dbReference>
<comment type="subcellular location">
    <subcellularLocation>
        <location evidence="1">Membrane</location>
        <topology evidence="1">Multi-pass membrane protein</topology>
    </subcellularLocation>
</comment>
<organism evidence="17 18">
    <name type="scientific">Triparma laevis f. longispina</name>
    <dbReference type="NCBI Taxonomy" id="1714387"/>
    <lineage>
        <taxon>Eukaryota</taxon>
        <taxon>Sar</taxon>
        <taxon>Stramenopiles</taxon>
        <taxon>Ochrophyta</taxon>
        <taxon>Bolidophyceae</taxon>
        <taxon>Parmales</taxon>
        <taxon>Triparmaceae</taxon>
        <taxon>Triparma</taxon>
    </lineage>
</organism>
<comment type="catalytic activity">
    <reaction evidence="12">
        <text>D-fructose(out) = D-fructose(in)</text>
        <dbReference type="Rhea" id="RHEA:60372"/>
        <dbReference type="ChEBI" id="CHEBI:37721"/>
    </reaction>
    <physiologicalReaction direction="left-to-right" evidence="12">
        <dbReference type="Rhea" id="RHEA:60373"/>
    </physiologicalReaction>
</comment>
<keyword evidence="18" id="KW-1185">Reference proteome</keyword>
<comment type="catalytic activity">
    <reaction evidence="9">
        <text>D-xylose(out) = D-xylose(in)</text>
        <dbReference type="Rhea" id="RHEA:78427"/>
        <dbReference type="ChEBI" id="CHEBI:53455"/>
    </reaction>
    <physiologicalReaction direction="left-to-right" evidence="9">
        <dbReference type="Rhea" id="RHEA:78428"/>
    </physiologicalReaction>
</comment>
<feature type="transmembrane region" description="Helical" evidence="15">
    <location>
        <begin position="358"/>
        <end position="377"/>
    </location>
</feature>
<evidence type="ECO:0000256" key="5">
    <source>
        <dbReference type="ARBA" id="ARBA00022989"/>
    </source>
</evidence>
<keyword evidence="4 15" id="KW-0812">Transmembrane</keyword>
<evidence type="ECO:0000256" key="15">
    <source>
        <dbReference type="SAM" id="Phobius"/>
    </source>
</evidence>
<feature type="transmembrane region" description="Helical" evidence="15">
    <location>
        <begin position="119"/>
        <end position="141"/>
    </location>
</feature>
<dbReference type="InterPro" id="IPR036259">
    <property type="entry name" value="MFS_trans_sf"/>
</dbReference>
<keyword evidence="3" id="KW-0813">Transport</keyword>
<feature type="transmembrane region" description="Helical" evidence="15">
    <location>
        <begin position="478"/>
        <end position="498"/>
    </location>
</feature>
<dbReference type="Pfam" id="PF00083">
    <property type="entry name" value="Sugar_tr"/>
    <property type="match status" value="1"/>
</dbReference>
<dbReference type="PROSITE" id="PS50850">
    <property type="entry name" value="MFS"/>
    <property type="match status" value="1"/>
</dbReference>
<dbReference type="PANTHER" id="PTHR23503:SF8">
    <property type="entry name" value="FACILITATED GLUCOSE TRANSPORTER PROTEIN 1"/>
    <property type="match status" value="1"/>
</dbReference>
<evidence type="ECO:0000256" key="2">
    <source>
        <dbReference type="ARBA" id="ARBA00011738"/>
    </source>
</evidence>
<evidence type="ECO:0000313" key="18">
    <source>
        <dbReference type="Proteomes" id="UP001165122"/>
    </source>
</evidence>
<dbReference type="Gene3D" id="1.20.1250.20">
    <property type="entry name" value="MFS general substrate transporter like domains"/>
    <property type="match status" value="1"/>
</dbReference>
<sequence>MSESVASECHDYNKSREMSRKKGVVDDGEENEEGILEIPPAESLPISTTVSTAPATDLKAIKRCIPAFAVAFSGGFLVSVLDPFQTQLIIAFDLCDCSTNISEILVDNSCYTCRSGETLVAVINLLLFVGAILGCQLTRIFSEYGRVVLLKLIAGFIIPGSLLSALAPTGLTGGWVQIAVGRFVAGIGMGCVCVGCPMYIGEMSPNSIRGKLQTISWVMQSSGSWFAVTLGLANWWRFVVFLPVVISLIALIMLSDVSETPYILLKRGSREAAIAACEDIHVEEDVEKEFEAVVHSVEISRNKKKPLELMRKNREYVHTLLVGACLGFLQNLSGARSLLTSSSRIIVQAGFSARSANFLTFALLGVNVLATVAATFIMDSWGRRKVLIISFTGQALTAIIGAVPFYVSPDADNAVTTVVSLFAFLATYAFGVGPIPCMYLGEIFPLDFKGFGMSMGASANWTGISITTFIVLSSSNTVIFSMFAIVSVFAAIFTAVFVRETKGKSVMGSPYFTEAKEMGGG</sequence>
<dbReference type="OrthoDB" id="6612291at2759"/>
<protein>
    <recommendedName>
        <fullName evidence="13">Hexose transporter 1</fullName>
    </recommendedName>
</protein>
<accession>A0A9W7FNB4</accession>
<feature type="transmembrane region" description="Helical" evidence="15">
    <location>
        <begin position="451"/>
        <end position="472"/>
    </location>
</feature>
<evidence type="ECO:0000256" key="10">
    <source>
        <dbReference type="ARBA" id="ARBA00044662"/>
    </source>
</evidence>
<comment type="catalytic activity">
    <reaction evidence="11">
        <text>D-glucosamine(out) = D-glucosamine(in)</text>
        <dbReference type="Rhea" id="RHEA:78423"/>
        <dbReference type="ChEBI" id="CHEBI:58723"/>
    </reaction>
    <physiologicalReaction direction="left-to-right" evidence="11">
        <dbReference type="Rhea" id="RHEA:78424"/>
    </physiologicalReaction>
</comment>
<name>A0A9W7FNB4_9STRA</name>
<evidence type="ECO:0000256" key="11">
    <source>
        <dbReference type="ARBA" id="ARBA00044668"/>
    </source>
</evidence>
<dbReference type="EMBL" id="BRXW01000226">
    <property type="protein sequence ID" value="GMI15209.1"/>
    <property type="molecule type" value="Genomic_DNA"/>
</dbReference>
<dbReference type="GO" id="GO:0015149">
    <property type="term" value="F:hexose transmembrane transporter activity"/>
    <property type="evidence" value="ECO:0007669"/>
    <property type="project" value="TreeGrafter"/>
</dbReference>
<comment type="caution">
    <text evidence="17">The sequence shown here is derived from an EMBL/GenBank/DDBJ whole genome shotgun (WGS) entry which is preliminary data.</text>
</comment>
<dbReference type="InterPro" id="IPR003663">
    <property type="entry name" value="Sugar/inositol_transpt"/>
</dbReference>
<evidence type="ECO:0000256" key="7">
    <source>
        <dbReference type="ARBA" id="ARBA00044637"/>
    </source>
</evidence>
<evidence type="ECO:0000256" key="6">
    <source>
        <dbReference type="ARBA" id="ARBA00023136"/>
    </source>
</evidence>
<evidence type="ECO:0000256" key="8">
    <source>
        <dbReference type="ARBA" id="ARBA00044648"/>
    </source>
</evidence>
<comment type="subunit">
    <text evidence="2">Homodimer.</text>
</comment>
<keyword evidence="6 15" id="KW-0472">Membrane</keyword>
<evidence type="ECO:0000256" key="4">
    <source>
        <dbReference type="ARBA" id="ARBA00022692"/>
    </source>
</evidence>
<dbReference type="InterPro" id="IPR005828">
    <property type="entry name" value="MFS_sugar_transport-like"/>
</dbReference>
<evidence type="ECO:0000259" key="16">
    <source>
        <dbReference type="PROSITE" id="PS50850"/>
    </source>
</evidence>
<evidence type="ECO:0000256" key="12">
    <source>
        <dbReference type="ARBA" id="ARBA00044710"/>
    </source>
</evidence>
<dbReference type="SUPFAM" id="SSF103473">
    <property type="entry name" value="MFS general substrate transporter"/>
    <property type="match status" value="1"/>
</dbReference>
<comment type="catalytic activity">
    <reaction evidence="8">
        <text>D-glucose(out) = D-glucose(in)</text>
        <dbReference type="Rhea" id="RHEA:60376"/>
        <dbReference type="ChEBI" id="CHEBI:4167"/>
    </reaction>
    <physiologicalReaction direction="left-to-right" evidence="8">
        <dbReference type="Rhea" id="RHEA:60377"/>
    </physiologicalReaction>
</comment>
<evidence type="ECO:0000256" key="13">
    <source>
        <dbReference type="ARBA" id="ARBA00044780"/>
    </source>
</evidence>
<dbReference type="InterPro" id="IPR045263">
    <property type="entry name" value="GLUT"/>
</dbReference>
<evidence type="ECO:0000256" key="9">
    <source>
        <dbReference type="ARBA" id="ARBA00044656"/>
    </source>
</evidence>
<evidence type="ECO:0000256" key="3">
    <source>
        <dbReference type="ARBA" id="ARBA00022448"/>
    </source>
</evidence>
<feature type="transmembrane region" description="Helical" evidence="15">
    <location>
        <begin position="386"/>
        <end position="407"/>
    </location>
</feature>
<evidence type="ECO:0000256" key="14">
    <source>
        <dbReference type="SAM" id="MobiDB-lite"/>
    </source>
</evidence>
<dbReference type="GO" id="GO:0016020">
    <property type="term" value="C:membrane"/>
    <property type="evidence" value="ECO:0007669"/>
    <property type="project" value="UniProtKB-SubCell"/>
</dbReference>
<dbReference type="AlphaFoldDB" id="A0A9W7FNB4"/>
<feature type="transmembrane region" description="Helical" evidence="15">
    <location>
        <begin position="238"/>
        <end position="257"/>
    </location>
</feature>
<evidence type="ECO:0000313" key="17">
    <source>
        <dbReference type="EMBL" id="GMI15209.1"/>
    </source>
</evidence>
<feature type="domain" description="Major facilitator superfamily (MFS) profile" evidence="16">
    <location>
        <begin position="71"/>
        <end position="502"/>
    </location>
</feature>
<dbReference type="PROSITE" id="PS00217">
    <property type="entry name" value="SUGAR_TRANSPORT_2"/>
    <property type="match status" value="1"/>
</dbReference>
<proteinExistence type="predicted"/>
<feature type="region of interest" description="Disordered" evidence="14">
    <location>
        <begin position="1"/>
        <end position="32"/>
    </location>
</feature>
<reference evidence="18" key="1">
    <citation type="journal article" date="2023" name="Commun. Biol.">
        <title>Genome analysis of Parmales, the sister group of diatoms, reveals the evolutionary specialization of diatoms from phago-mixotrophs to photoautotrophs.</title>
        <authorList>
            <person name="Ban H."/>
            <person name="Sato S."/>
            <person name="Yoshikawa S."/>
            <person name="Yamada K."/>
            <person name="Nakamura Y."/>
            <person name="Ichinomiya M."/>
            <person name="Sato N."/>
            <person name="Blanc-Mathieu R."/>
            <person name="Endo H."/>
            <person name="Kuwata A."/>
            <person name="Ogata H."/>
        </authorList>
    </citation>
    <scope>NUCLEOTIDE SEQUENCE [LARGE SCALE GENOMIC DNA]</scope>
    <source>
        <strain evidence="18">NIES 3700</strain>
    </source>
</reference>
<dbReference type="PANTHER" id="PTHR23503">
    <property type="entry name" value="SOLUTE CARRIER FAMILY 2"/>
    <property type="match status" value="1"/>
</dbReference>
<feature type="compositionally biased region" description="Basic and acidic residues" evidence="14">
    <location>
        <begin position="8"/>
        <end position="25"/>
    </location>
</feature>